<proteinExistence type="predicted"/>
<evidence type="ECO:0000313" key="3">
    <source>
        <dbReference type="Proteomes" id="UP000597459"/>
    </source>
</evidence>
<organism evidence="2 3">
    <name type="scientific">Acetobacter estunensis</name>
    <dbReference type="NCBI Taxonomy" id="104097"/>
    <lineage>
        <taxon>Bacteria</taxon>
        <taxon>Pseudomonadati</taxon>
        <taxon>Pseudomonadota</taxon>
        <taxon>Alphaproteobacteria</taxon>
        <taxon>Acetobacterales</taxon>
        <taxon>Acetobacteraceae</taxon>
        <taxon>Acetobacter</taxon>
    </lineage>
</organism>
<keyword evidence="1" id="KW-1133">Transmembrane helix</keyword>
<keyword evidence="1" id="KW-0812">Transmembrane</keyword>
<dbReference type="Proteomes" id="UP000597459">
    <property type="component" value="Unassembled WGS sequence"/>
</dbReference>
<keyword evidence="1" id="KW-0472">Membrane</keyword>
<name>A0A967EHQ0_9PROT</name>
<dbReference type="RefSeq" id="WP_166315120.1">
    <property type="nucleotide sequence ID" value="NZ_WOTH01000013.1"/>
</dbReference>
<comment type="caution">
    <text evidence="2">The sequence shown here is derived from an EMBL/GenBank/DDBJ whole genome shotgun (WGS) entry which is preliminary data.</text>
</comment>
<reference evidence="2" key="1">
    <citation type="submission" date="2019-11" db="EMBL/GenBank/DDBJ databases">
        <title>Description of new Acetobacter species.</title>
        <authorList>
            <person name="Cleenwerck I."/>
            <person name="Sombolestani A.S."/>
        </authorList>
    </citation>
    <scope>NUCLEOTIDE SEQUENCE</scope>
    <source>
        <strain evidence="2">LMG 1626</strain>
    </source>
</reference>
<dbReference type="AlphaFoldDB" id="A0A967EHQ0"/>
<feature type="transmembrane region" description="Helical" evidence="1">
    <location>
        <begin position="6"/>
        <end position="29"/>
    </location>
</feature>
<keyword evidence="3" id="KW-1185">Reference proteome</keyword>
<feature type="transmembrane region" description="Helical" evidence="1">
    <location>
        <begin position="135"/>
        <end position="160"/>
    </location>
</feature>
<evidence type="ECO:0000256" key="1">
    <source>
        <dbReference type="SAM" id="Phobius"/>
    </source>
</evidence>
<accession>A0A967EHQ0</accession>
<protein>
    <submittedName>
        <fullName evidence="2">Uncharacterized protein</fullName>
    </submittedName>
</protein>
<sequence>MSGFDFLGTHIALGSIVIGLIVGITSGSLTRYIWYIMPRVIDSILEVLPWSKRRRIANTEKKIKRYYVASIRSEEKLYWLRQSHANIVISFCMAFLCFVISIWALVGLDYVSVIYRIYGKSHNINDFNNPKIGPAIQFLISSIAGSVFLIQTISSVSVYLQYNNASKTVSSLQQRLAKLTGGGFEKPLALSCSV</sequence>
<feature type="transmembrane region" description="Helical" evidence="1">
    <location>
        <begin position="85"/>
        <end position="106"/>
    </location>
</feature>
<evidence type="ECO:0000313" key="2">
    <source>
        <dbReference type="EMBL" id="NHO53962.1"/>
    </source>
</evidence>
<gene>
    <name evidence="2" type="ORF">GOB87_08325</name>
</gene>
<dbReference type="EMBL" id="WOTH01000013">
    <property type="protein sequence ID" value="NHO53962.1"/>
    <property type="molecule type" value="Genomic_DNA"/>
</dbReference>